<reference evidence="7 8" key="1">
    <citation type="submission" date="2019-02" db="EMBL/GenBank/DDBJ databases">
        <title>Genome sequencing of the rare red list fungi Hericium alpestre (H. flagellum).</title>
        <authorList>
            <person name="Buettner E."/>
            <person name="Kellner H."/>
        </authorList>
    </citation>
    <scope>NUCLEOTIDE SEQUENCE [LARGE SCALE GENOMIC DNA]</scope>
    <source>
        <strain evidence="7 8">DSM 108284</strain>
    </source>
</reference>
<name>A0A4Y9ZTK3_9AGAM</name>
<dbReference type="PROSITE" id="PS50865">
    <property type="entry name" value="ZF_MYND_2"/>
    <property type="match status" value="1"/>
</dbReference>
<dbReference type="Gene3D" id="6.10.140.2220">
    <property type="match status" value="1"/>
</dbReference>
<evidence type="ECO:0000313" key="7">
    <source>
        <dbReference type="EMBL" id="TFY78236.1"/>
    </source>
</evidence>
<evidence type="ECO:0000256" key="3">
    <source>
        <dbReference type="ARBA" id="ARBA00022833"/>
    </source>
</evidence>
<evidence type="ECO:0000256" key="2">
    <source>
        <dbReference type="ARBA" id="ARBA00022771"/>
    </source>
</evidence>
<dbReference type="OrthoDB" id="5424209at2759"/>
<protein>
    <recommendedName>
        <fullName evidence="6">MYND-type domain-containing protein</fullName>
    </recommendedName>
</protein>
<accession>A0A4Y9ZTK3</accession>
<feature type="compositionally biased region" description="Basic and acidic residues" evidence="5">
    <location>
        <begin position="186"/>
        <end position="200"/>
    </location>
</feature>
<feature type="region of interest" description="Disordered" evidence="5">
    <location>
        <begin position="310"/>
        <end position="330"/>
    </location>
</feature>
<organism evidence="7 8">
    <name type="scientific">Hericium alpestre</name>
    <dbReference type="NCBI Taxonomy" id="135208"/>
    <lineage>
        <taxon>Eukaryota</taxon>
        <taxon>Fungi</taxon>
        <taxon>Dikarya</taxon>
        <taxon>Basidiomycota</taxon>
        <taxon>Agaricomycotina</taxon>
        <taxon>Agaricomycetes</taxon>
        <taxon>Russulales</taxon>
        <taxon>Hericiaceae</taxon>
        <taxon>Hericium</taxon>
    </lineage>
</organism>
<dbReference type="InterPro" id="IPR002893">
    <property type="entry name" value="Znf_MYND"/>
</dbReference>
<dbReference type="PROSITE" id="PS01360">
    <property type="entry name" value="ZF_MYND_1"/>
    <property type="match status" value="1"/>
</dbReference>
<keyword evidence="3" id="KW-0862">Zinc</keyword>
<dbReference type="Proteomes" id="UP000298061">
    <property type="component" value="Unassembled WGS sequence"/>
</dbReference>
<evidence type="ECO:0000256" key="1">
    <source>
        <dbReference type="ARBA" id="ARBA00022723"/>
    </source>
</evidence>
<dbReference type="Pfam" id="PF01753">
    <property type="entry name" value="zf-MYND"/>
    <property type="match status" value="1"/>
</dbReference>
<comment type="caution">
    <text evidence="7">The sequence shown here is derived from an EMBL/GenBank/DDBJ whole genome shotgun (WGS) entry which is preliminary data.</text>
</comment>
<keyword evidence="2 4" id="KW-0863">Zinc-finger</keyword>
<dbReference type="EMBL" id="SFCI01000722">
    <property type="protein sequence ID" value="TFY78236.1"/>
    <property type="molecule type" value="Genomic_DNA"/>
</dbReference>
<evidence type="ECO:0000256" key="5">
    <source>
        <dbReference type="SAM" id="MobiDB-lite"/>
    </source>
</evidence>
<evidence type="ECO:0000259" key="6">
    <source>
        <dbReference type="PROSITE" id="PS50865"/>
    </source>
</evidence>
<dbReference type="GO" id="GO:0008270">
    <property type="term" value="F:zinc ion binding"/>
    <property type="evidence" value="ECO:0007669"/>
    <property type="project" value="UniProtKB-KW"/>
</dbReference>
<feature type="domain" description="MYND-type" evidence="6">
    <location>
        <begin position="35"/>
        <end position="75"/>
    </location>
</feature>
<gene>
    <name evidence="7" type="ORF">EWM64_g5778</name>
</gene>
<keyword evidence="1" id="KW-0479">Metal-binding</keyword>
<sequence length="529" mass="59157">MFSGLYELLHEQVAGSASATAETPGHKASLRDRTCSTCVKTIPTSDIHRCKGCQIAVYCGRECQKADWERHKQVCSKATGFRSQWDEDHKVIFDHLLQQHPRASKSDLRQREHELARAWFDVHLLSIQKAVIAAIQEKTDSSNMRAFRHYNRCLFIMTIRPLQRHGRQPRDRVLRRERKPGPRHGSCVDEGARGDAAEVGRRRRAGVRGEAGGEPGRIWALPPRSVYEGLEEEVRALLERQPLSSVRPEERAKVGGKGKERARPVGDEMDIGDPPPCLILHVFKKSKSVYLRSESSITTSSSISLIAFPVTGDTPSPQTSSPTLPSPPSEMEAEFYYHGLPSAPRLVARSSTIPWKKPRSLEAYLQDKELRPVGNHAIEEVWEDKLAIELHALLDSMKVKWTSTDVVRIGIAEESSAPVILWVGVKPASLSGERGVNVASNSRHLLERYNLLLSQAGHSPDLNVNFREPLTPTLGIPICARPTPWAEGTGGIFIGEGGNNKRLFLLTARHVLFKPDQHNNQHFEHKNPN</sequence>
<feature type="compositionally biased region" description="Basic and acidic residues" evidence="5">
    <location>
        <begin position="247"/>
        <end position="266"/>
    </location>
</feature>
<feature type="region of interest" description="Disordered" evidence="5">
    <location>
        <begin position="247"/>
        <end position="270"/>
    </location>
</feature>
<keyword evidence="8" id="KW-1185">Reference proteome</keyword>
<feature type="compositionally biased region" description="Low complexity" evidence="5">
    <location>
        <begin position="314"/>
        <end position="323"/>
    </location>
</feature>
<evidence type="ECO:0000313" key="8">
    <source>
        <dbReference type="Proteomes" id="UP000298061"/>
    </source>
</evidence>
<dbReference type="AlphaFoldDB" id="A0A4Y9ZTK3"/>
<proteinExistence type="predicted"/>
<dbReference type="SUPFAM" id="SSF144232">
    <property type="entry name" value="HIT/MYND zinc finger-like"/>
    <property type="match status" value="1"/>
</dbReference>
<evidence type="ECO:0000256" key="4">
    <source>
        <dbReference type="PROSITE-ProRule" id="PRU00134"/>
    </source>
</evidence>
<dbReference type="STRING" id="135208.A0A4Y9ZTK3"/>
<feature type="region of interest" description="Disordered" evidence="5">
    <location>
        <begin position="166"/>
        <end position="211"/>
    </location>
</feature>